<dbReference type="SMART" id="SM00885">
    <property type="entry name" value="D5_N"/>
    <property type="match status" value="1"/>
</dbReference>
<dbReference type="Pfam" id="PF23162">
    <property type="entry name" value="AEP_C962R"/>
    <property type="match status" value="1"/>
</dbReference>
<dbReference type="PANTHER" id="PTHR35372">
    <property type="entry name" value="ATP BINDING PROTEIN-RELATED"/>
    <property type="match status" value="1"/>
</dbReference>
<dbReference type="Gene3D" id="3.40.50.300">
    <property type="entry name" value="P-loop containing nucleotide triphosphate hydrolases"/>
    <property type="match status" value="1"/>
</dbReference>
<keyword evidence="3" id="KW-0067">ATP-binding</keyword>
<evidence type="ECO:0000256" key="2">
    <source>
        <dbReference type="ARBA" id="ARBA00022801"/>
    </source>
</evidence>
<dbReference type="Pfam" id="PF08706">
    <property type="entry name" value="D5_N"/>
    <property type="match status" value="1"/>
</dbReference>
<dbReference type="PANTHER" id="PTHR35372:SF2">
    <property type="entry name" value="SF3 HELICASE DOMAIN-CONTAINING PROTEIN"/>
    <property type="match status" value="1"/>
</dbReference>
<dbReference type="PROSITE" id="PS51206">
    <property type="entry name" value="SF3_HELICASE_1"/>
    <property type="match status" value="1"/>
</dbReference>
<keyword evidence="2" id="KW-0378">Hydrolase</keyword>
<dbReference type="InterPro" id="IPR014015">
    <property type="entry name" value="Helicase_SF3_DNA-vir"/>
</dbReference>
<dbReference type="InterPro" id="IPR045455">
    <property type="entry name" value="NrS-1_pol-like_helicase"/>
</dbReference>
<dbReference type="InterPro" id="IPR027417">
    <property type="entry name" value="P-loop_NTPase"/>
</dbReference>
<accession>A0A6C0DT84</accession>
<dbReference type="InterPro" id="IPR014818">
    <property type="entry name" value="Phage/plasmid_primase_P4_C"/>
</dbReference>
<feature type="domain" description="SF3 helicase" evidence="4">
    <location>
        <begin position="627"/>
        <end position="789"/>
    </location>
</feature>
<dbReference type="NCBIfam" id="TIGR01613">
    <property type="entry name" value="primase_Cterm"/>
    <property type="match status" value="1"/>
</dbReference>
<organism evidence="5">
    <name type="scientific">viral metagenome</name>
    <dbReference type="NCBI Taxonomy" id="1070528"/>
    <lineage>
        <taxon>unclassified sequences</taxon>
        <taxon>metagenomes</taxon>
        <taxon>organismal metagenomes</taxon>
    </lineage>
</organism>
<proteinExistence type="predicted"/>
<evidence type="ECO:0000256" key="3">
    <source>
        <dbReference type="ARBA" id="ARBA00022840"/>
    </source>
</evidence>
<sequence length="928" mass="108716">MTSSSRFKDLSEFLAKHNAKNESGNVGLTHTRIPSKELNIYGGSYIIPKEELKTFWKLYHAHVFINNKKEYLTEKQLENGPILVDFDFRYDYNVSTRRHTKEHIQDMIIQYLEILKEILKFVTNKPFDIYIMEKPNVNRLEDQTLTKDGIHMIIGISMDHTMQMILRDKILEKIGEVWDLPLLNSWDAVLDEGISKGTTNWQMFGSRKPGNECYELTQHWRMIYDDTDGEFSMEEKNVKDFDIEKNYHLLSAQYDLHPKFDYTDDILDEYNKRLSLKSNKTKKPASKTKVHLLCEDDNDEDEISLDSITNEEILKKAVNKIMESLGPNEYYIKETHQYTQILPEKYYQPGSHLLNRLVAFALKDTDERLFLSWIMLRSKASDFDYSEIPVKYQEWKRSFNKPGKDGVTRKSILYWAKQEAPEEFMNIRNNSRDHFLDETISSPTDWDYAMLLYEMLKDRYVCPSIINKTWYMFKGHRWVIDKGETLRAIISKDMFNLYQKKMENIRKEQENFGHDDPRHEEVRKILKVIADVSVRLKNTATKNNIIREAMVLFYDKHFLEKMDANKYLMCFKNGVVDFKNKEFRVGYPQDYITKCTNIDYEEFNPEFHKEVSQQILTFMEQLFPNPSLNKYMWNHLASCLIGGNKNQTFNVYRGSGSNGKSILTTLMSMTLGEYKATVPVTLVTEKRNGIGGTSSEVMQLKGVRYAVMQEPTKDQGRLNEGVMKELTGGDPIQARALYCETETFVPQFKLVVCTNNLFEVNSTEDGTWRRFRICDFVSKFKDEDEVVQDNTPYVFPKDKDLEEKLPNWVSVFMSMLVKMAYENQGNVVDCAEVMAARDKYRQGQDLVAAFIAENIEQTGNKEDKIKKKEICQQFKDWCNTAHYGRKMPKGSELCDYLDTKYGKCGKTCAWTGIRVIYDQQSDPLTNDE</sequence>
<evidence type="ECO:0000256" key="1">
    <source>
        <dbReference type="ARBA" id="ARBA00022741"/>
    </source>
</evidence>
<name>A0A6C0DT84_9ZZZZ</name>
<dbReference type="InterPro" id="IPR051620">
    <property type="entry name" value="ORF904-like_C"/>
</dbReference>
<dbReference type="AlphaFoldDB" id="A0A6C0DT84"/>
<dbReference type="InterPro" id="IPR056443">
    <property type="entry name" value="AEP_C962R"/>
</dbReference>
<evidence type="ECO:0000259" key="4">
    <source>
        <dbReference type="PROSITE" id="PS51206"/>
    </source>
</evidence>
<dbReference type="GO" id="GO:0005524">
    <property type="term" value="F:ATP binding"/>
    <property type="evidence" value="ECO:0007669"/>
    <property type="project" value="UniProtKB-KW"/>
</dbReference>
<dbReference type="InterPro" id="IPR006500">
    <property type="entry name" value="Helicase_put_C_phage/plasmid"/>
</dbReference>
<reference evidence="5" key="1">
    <citation type="journal article" date="2020" name="Nature">
        <title>Giant virus diversity and host interactions through global metagenomics.</title>
        <authorList>
            <person name="Schulz F."/>
            <person name="Roux S."/>
            <person name="Paez-Espino D."/>
            <person name="Jungbluth S."/>
            <person name="Walsh D.A."/>
            <person name="Denef V.J."/>
            <person name="McMahon K.D."/>
            <person name="Konstantinidis K.T."/>
            <person name="Eloe-Fadrosh E.A."/>
            <person name="Kyrpides N.C."/>
            <person name="Woyke T."/>
        </authorList>
    </citation>
    <scope>NUCLEOTIDE SEQUENCE</scope>
    <source>
        <strain evidence="5">GVMAG-M-3300023174-5</strain>
    </source>
</reference>
<dbReference type="GO" id="GO:0016787">
    <property type="term" value="F:hydrolase activity"/>
    <property type="evidence" value="ECO:0007669"/>
    <property type="project" value="UniProtKB-KW"/>
</dbReference>
<dbReference type="EMBL" id="MN739669">
    <property type="protein sequence ID" value="QHT19742.1"/>
    <property type="molecule type" value="Genomic_DNA"/>
</dbReference>
<keyword evidence="1" id="KW-0547">Nucleotide-binding</keyword>
<evidence type="ECO:0000313" key="5">
    <source>
        <dbReference type="EMBL" id="QHT19742.1"/>
    </source>
</evidence>
<dbReference type="Pfam" id="PF19263">
    <property type="entry name" value="DUF5906"/>
    <property type="match status" value="1"/>
</dbReference>
<protein>
    <recommendedName>
        <fullName evidence="4">SF3 helicase domain-containing protein</fullName>
    </recommendedName>
</protein>